<proteinExistence type="predicted"/>
<feature type="transmembrane region" description="Helical" evidence="5">
    <location>
        <begin position="121"/>
        <end position="139"/>
    </location>
</feature>
<dbReference type="InterPro" id="IPR011701">
    <property type="entry name" value="MFS"/>
</dbReference>
<dbReference type="InterPro" id="IPR051788">
    <property type="entry name" value="MFS_Transporter"/>
</dbReference>
<dbReference type="InterPro" id="IPR036259">
    <property type="entry name" value="MFS_trans_sf"/>
</dbReference>
<dbReference type="SUPFAM" id="SSF103473">
    <property type="entry name" value="MFS general substrate transporter"/>
    <property type="match status" value="1"/>
</dbReference>
<evidence type="ECO:0000256" key="1">
    <source>
        <dbReference type="ARBA" id="ARBA00004141"/>
    </source>
</evidence>
<keyword evidence="7" id="KW-1185">Reference proteome</keyword>
<keyword evidence="3 5" id="KW-1133">Transmembrane helix</keyword>
<evidence type="ECO:0000256" key="2">
    <source>
        <dbReference type="ARBA" id="ARBA00022692"/>
    </source>
</evidence>
<feature type="transmembrane region" description="Helical" evidence="5">
    <location>
        <begin position="441"/>
        <end position="460"/>
    </location>
</feature>
<evidence type="ECO:0000313" key="7">
    <source>
        <dbReference type="Proteomes" id="UP001056384"/>
    </source>
</evidence>
<keyword evidence="2 5" id="KW-0812">Transmembrane</keyword>
<dbReference type="Gene3D" id="1.20.1250.20">
    <property type="entry name" value="MFS general substrate transporter like domains"/>
    <property type="match status" value="1"/>
</dbReference>
<dbReference type="EMBL" id="CP099427">
    <property type="protein sequence ID" value="USW57690.1"/>
    <property type="molecule type" value="Genomic_DNA"/>
</dbReference>
<feature type="transmembrane region" description="Helical" evidence="5">
    <location>
        <begin position="287"/>
        <end position="308"/>
    </location>
</feature>
<keyword evidence="4 5" id="KW-0472">Membrane</keyword>
<accession>A0A9Q9EP34</accession>
<feature type="transmembrane region" description="Helical" evidence="5">
    <location>
        <begin position="159"/>
        <end position="180"/>
    </location>
</feature>
<gene>
    <name evidence="6" type="ORF">Slin15195_G110090</name>
</gene>
<dbReference type="GO" id="GO:0022857">
    <property type="term" value="F:transmembrane transporter activity"/>
    <property type="evidence" value="ECO:0007669"/>
    <property type="project" value="InterPro"/>
</dbReference>
<feature type="transmembrane region" description="Helical" evidence="5">
    <location>
        <begin position="378"/>
        <end position="399"/>
    </location>
</feature>
<feature type="transmembrane region" description="Helical" evidence="5">
    <location>
        <begin position="233"/>
        <end position="254"/>
    </location>
</feature>
<reference evidence="6" key="1">
    <citation type="submission" date="2022-06" db="EMBL/GenBank/DDBJ databases">
        <title>Complete genome sequences of two strains of the flax pathogen Septoria linicola.</title>
        <authorList>
            <person name="Lapalu N."/>
            <person name="Simon A."/>
            <person name="Demenou B."/>
            <person name="Paumier D."/>
            <person name="Guillot M.-P."/>
            <person name="Gout L."/>
            <person name="Valade R."/>
        </authorList>
    </citation>
    <scope>NUCLEOTIDE SEQUENCE</scope>
    <source>
        <strain evidence="6">SE15195</strain>
    </source>
</reference>
<feature type="transmembrane region" description="Helical" evidence="5">
    <location>
        <begin position="411"/>
        <end position="435"/>
    </location>
</feature>
<dbReference type="FunFam" id="1.20.1250.20:FF:000286">
    <property type="entry name" value="MFS efflux transporter"/>
    <property type="match status" value="1"/>
</dbReference>
<dbReference type="PANTHER" id="PTHR23514:SF16">
    <property type="entry name" value="TRANSPORTER, PUTATIVE (AFU_ORTHOLOGUE AFUA_2G17270)-RELATED"/>
    <property type="match status" value="1"/>
</dbReference>
<organism evidence="6 7">
    <name type="scientific">Septoria linicola</name>
    <dbReference type="NCBI Taxonomy" id="215465"/>
    <lineage>
        <taxon>Eukaryota</taxon>
        <taxon>Fungi</taxon>
        <taxon>Dikarya</taxon>
        <taxon>Ascomycota</taxon>
        <taxon>Pezizomycotina</taxon>
        <taxon>Dothideomycetes</taxon>
        <taxon>Dothideomycetidae</taxon>
        <taxon>Mycosphaerellales</taxon>
        <taxon>Mycosphaerellaceae</taxon>
        <taxon>Septoria</taxon>
    </lineage>
</organism>
<evidence type="ECO:0000256" key="3">
    <source>
        <dbReference type="ARBA" id="ARBA00022989"/>
    </source>
</evidence>
<dbReference type="GO" id="GO:0016020">
    <property type="term" value="C:membrane"/>
    <property type="evidence" value="ECO:0007669"/>
    <property type="project" value="UniProtKB-SubCell"/>
</dbReference>
<sequence length="472" mass="50840">MGRYVAKEATRASKAELCVDAVPIVRPYAIGVGVEEARVPGLWAGLLQNLEVPDKDTFELGTILTTFWLTRISQDASRGELRNRSVSNLLSCDNKSLVASGPAEFHETTQNHALVVRPDSAFVVLASLLAALLIGYIRLTVGPGGVLISGALVQLFAQILRFWTPPFGLLAFSFFPVCLGQGLQDSQANTFVSMIDKAHRWLGVIHGSYAIGGLCGPMIASAIAANFNGNWAAFYYVPMGIGALNLALCSYAFWDEVEINKAESTPEQRRSRIALVELKGAMKQKHVWLLSLFFFLYIGAALTMGGWIVEFLVVVRGGDLSRVSYIGAAFMGGTALGRSLLAEPTFRLGEKRMTLLYTIICLALQIVFWRVQNIVANAVIVCIMGFSLGPFFATGFSIASKLIPKEFQQSGLALMFVMAQAGGAIFPAITGVIAAQSGVSTLQPILVGILAALALSWIMVPSPEKRAILRGV</sequence>
<evidence type="ECO:0000256" key="4">
    <source>
        <dbReference type="ARBA" id="ARBA00023136"/>
    </source>
</evidence>
<evidence type="ECO:0000313" key="6">
    <source>
        <dbReference type="EMBL" id="USW57690.1"/>
    </source>
</evidence>
<comment type="subcellular location">
    <subcellularLocation>
        <location evidence="1">Membrane</location>
        <topology evidence="1">Multi-pass membrane protein</topology>
    </subcellularLocation>
</comment>
<feature type="transmembrane region" description="Helical" evidence="5">
    <location>
        <begin position="323"/>
        <end position="341"/>
    </location>
</feature>
<dbReference type="PANTHER" id="PTHR23514">
    <property type="entry name" value="BYPASS OF STOP CODON PROTEIN 6"/>
    <property type="match status" value="1"/>
</dbReference>
<dbReference type="Proteomes" id="UP001056384">
    <property type="component" value="Chromosome 10"/>
</dbReference>
<dbReference type="Pfam" id="PF07690">
    <property type="entry name" value="MFS_1"/>
    <property type="match status" value="1"/>
</dbReference>
<evidence type="ECO:0000256" key="5">
    <source>
        <dbReference type="SAM" id="Phobius"/>
    </source>
</evidence>
<feature type="transmembrane region" description="Helical" evidence="5">
    <location>
        <begin position="201"/>
        <end position="227"/>
    </location>
</feature>
<dbReference type="AlphaFoldDB" id="A0A9Q9EP34"/>
<feature type="transmembrane region" description="Helical" evidence="5">
    <location>
        <begin position="353"/>
        <end position="372"/>
    </location>
</feature>
<protein>
    <submittedName>
        <fullName evidence="6">Major facilitator superfamily, MFS transporter superfamily</fullName>
    </submittedName>
</protein>
<name>A0A9Q9EP34_9PEZI</name>
<dbReference type="OrthoDB" id="413079at2759"/>